<keyword evidence="12" id="KW-0662">Pyridine nucleotide biosynthesis</keyword>
<dbReference type="GO" id="GO:0004326">
    <property type="term" value="F:tetrahydrofolylpolyglutamate synthase activity"/>
    <property type="evidence" value="ECO:0007669"/>
    <property type="project" value="UniProtKB-EC"/>
</dbReference>
<evidence type="ECO:0000259" key="25">
    <source>
        <dbReference type="Pfam" id="PF02749"/>
    </source>
</evidence>
<dbReference type="NCBIfam" id="TIGR01499">
    <property type="entry name" value="folC"/>
    <property type="match status" value="1"/>
</dbReference>
<evidence type="ECO:0000259" key="24">
    <source>
        <dbReference type="Pfam" id="PF01729"/>
    </source>
</evidence>
<comment type="subunit">
    <text evidence="6">Hexamer formed by 3 homodimers.</text>
</comment>
<comment type="catalytic activity">
    <reaction evidence="23">
        <text>(6S)-5,6,7,8-tetrahydrofolyl-(gamma-L-Glu)(n) + L-glutamate + ATP = (6S)-5,6,7,8-tetrahydrofolyl-(gamma-L-Glu)(n+1) + ADP + phosphate + H(+)</text>
        <dbReference type="Rhea" id="RHEA:10580"/>
        <dbReference type="Rhea" id="RHEA-COMP:14738"/>
        <dbReference type="Rhea" id="RHEA-COMP:14740"/>
        <dbReference type="ChEBI" id="CHEBI:15378"/>
        <dbReference type="ChEBI" id="CHEBI:29985"/>
        <dbReference type="ChEBI" id="CHEBI:30616"/>
        <dbReference type="ChEBI" id="CHEBI:43474"/>
        <dbReference type="ChEBI" id="CHEBI:141005"/>
        <dbReference type="ChEBI" id="CHEBI:456216"/>
        <dbReference type="EC" id="6.3.2.17"/>
    </reaction>
</comment>
<dbReference type="InterPro" id="IPR036615">
    <property type="entry name" value="Mur_ligase_C_dom_sf"/>
</dbReference>
<protein>
    <recommendedName>
        <fullName evidence="9">Nicotinate-nucleotide pyrophosphorylase [carboxylating]</fullName>
        <ecNumber evidence="7">2.4.2.19</ecNumber>
        <ecNumber evidence="8">6.3.2.17</ecNumber>
    </recommendedName>
    <alternativeName>
        <fullName evidence="20">Folylpoly-gamma-glutamate synthetase</fullName>
    </alternativeName>
    <alternativeName>
        <fullName evidence="21">Quinolinate phosphoribosyltransferase [decarboxylating]</fullName>
    </alternativeName>
    <alternativeName>
        <fullName evidence="19">Tetrahydrofolylpolyglutamate synthase</fullName>
    </alternativeName>
</protein>
<keyword evidence="18" id="KW-0460">Magnesium</keyword>
<keyword evidence="16" id="KW-0547">Nucleotide-binding</keyword>
<dbReference type="InterPro" id="IPR018109">
    <property type="entry name" value="Folylpolyglutamate_synth_CS"/>
</dbReference>
<evidence type="ECO:0000256" key="23">
    <source>
        <dbReference type="ARBA" id="ARBA00047493"/>
    </source>
</evidence>
<dbReference type="PANTHER" id="PTHR11136">
    <property type="entry name" value="FOLYLPOLYGLUTAMATE SYNTHASE-RELATED"/>
    <property type="match status" value="1"/>
</dbReference>
<dbReference type="FunFam" id="3.90.1170.20:FF:000003">
    <property type="entry name" value="Nicotinate-nucleotide pyrophosphorylase [carboxylating]"/>
    <property type="match status" value="1"/>
</dbReference>
<dbReference type="GO" id="GO:0009435">
    <property type="term" value="P:NAD+ biosynthetic process"/>
    <property type="evidence" value="ECO:0007669"/>
    <property type="project" value="InterPro"/>
</dbReference>
<evidence type="ECO:0000256" key="9">
    <source>
        <dbReference type="ARBA" id="ARBA00020990"/>
    </source>
</evidence>
<dbReference type="InterPro" id="IPR001645">
    <property type="entry name" value="Folylpolyglutamate_synth"/>
</dbReference>
<dbReference type="InterPro" id="IPR036068">
    <property type="entry name" value="Nicotinate_pribotase-like_C"/>
</dbReference>
<gene>
    <name evidence="26" type="primary">BNA6</name>
    <name evidence="26" type="ORF">LARI1_G005871</name>
</gene>
<evidence type="ECO:0000256" key="19">
    <source>
        <dbReference type="ARBA" id="ARBA00030592"/>
    </source>
</evidence>
<comment type="pathway">
    <text evidence="3">Cofactor biosynthesis; tetrahydrofolylpolyglutamate biosynthesis.</text>
</comment>
<dbReference type="Gene3D" id="3.20.20.70">
    <property type="entry name" value="Aldolase class I"/>
    <property type="match status" value="1"/>
</dbReference>
<dbReference type="Pfam" id="PF01729">
    <property type="entry name" value="QRPTase_C"/>
    <property type="match status" value="1"/>
</dbReference>
<evidence type="ECO:0000256" key="8">
    <source>
        <dbReference type="ARBA" id="ARBA00013025"/>
    </source>
</evidence>
<dbReference type="GO" id="GO:0046872">
    <property type="term" value="F:metal ion binding"/>
    <property type="evidence" value="ECO:0007669"/>
    <property type="project" value="UniProtKB-KW"/>
</dbReference>
<keyword evidence="17" id="KW-0067">ATP-binding</keyword>
<reference evidence="26 27" key="1">
    <citation type="submission" date="2018-05" db="EMBL/GenBank/DDBJ databases">
        <title>Whole genome sequencing for identification of molecular markers to develop diagnostic detection tools for the regulated plant pathogen Lachnellula willkommii.</title>
        <authorList>
            <person name="Giroux E."/>
            <person name="Bilodeau G."/>
        </authorList>
    </citation>
    <scope>NUCLEOTIDE SEQUENCE [LARGE SCALE GENOMIC DNA]</scope>
    <source>
        <strain evidence="26 27">CBS 203.66</strain>
    </source>
</reference>
<accession>A0A8T9B7L0</accession>
<dbReference type="InterPro" id="IPR036565">
    <property type="entry name" value="Mur-like_cat_sf"/>
</dbReference>
<evidence type="ECO:0000256" key="10">
    <source>
        <dbReference type="ARBA" id="ARBA00022563"/>
    </source>
</evidence>
<evidence type="ECO:0000256" key="22">
    <source>
        <dbReference type="ARBA" id="ARBA00047445"/>
    </source>
</evidence>
<dbReference type="GO" id="GO:0004514">
    <property type="term" value="F:nicotinate-nucleotide diphosphorylase (carboxylating) activity"/>
    <property type="evidence" value="ECO:0007669"/>
    <property type="project" value="UniProtKB-EC"/>
</dbReference>
<dbReference type="NCBIfam" id="TIGR00078">
    <property type="entry name" value="nadC"/>
    <property type="match status" value="1"/>
</dbReference>
<comment type="caution">
    <text evidence="26">The sequence shown here is derived from an EMBL/GenBank/DDBJ whole genome shotgun (WGS) entry which is preliminary data.</text>
</comment>
<evidence type="ECO:0000256" key="17">
    <source>
        <dbReference type="ARBA" id="ARBA00022840"/>
    </source>
</evidence>
<dbReference type="SUPFAM" id="SSF51690">
    <property type="entry name" value="Nicotinate/Quinolinate PRTase C-terminal domain-like"/>
    <property type="match status" value="1"/>
</dbReference>
<evidence type="ECO:0000313" key="26">
    <source>
        <dbReference type="EMBL" id="TVY15948.1"/>
    </source>
</evidence>
<dbReference type="GO" id="GO:0005524">
    <property type="term" value="F:ATP binding"/>
    <property type="evidence" value="ECO:0007669"/>
    <property type="project" value="UniProtKB-KW"/>
</dbReference>
<evidence type="ECO:0000256" key="4">
    <source>
        <dbReference type="ARBA" id="ARBA00008276"/>
    </source>
</evidence>
<feature type="domain" description="Quinolinate phosphoribosyl transferase C-terminal" evidence="24">
    <location>
        <begin position="119"/>
        <end position="283"/>
    </location>
</feature>
<dbReference type="CDD" id="cd01572">
    <property type="entry name" value="QPRTase"/>
    <property type="match status" value="1"/>
</dbReference>
<dbReference type="Gene3D" id="3.40.1190.10">
    <property type="entry name" value="Mur-like, catalytic domain"/>
    <property type="match status" value="1"/>
</dbReference>
<comment type="pathway">
    <text evidence="2">Cofactor biosynthesis; NAD(+) biosynthesis; nicotinate D-ribonucleotide from quinolinate: step 1/1.</text>
</comment>
<evidence type="ECO:0000256" key="13">
    <source>
        <dbReference type="ARBA" id="ARBA00022676"/>
    </source>
</evidence>
<name>A0A8T9B7L0_9HELO</name>
<proteinExistence type="inferred from homology"/>
<dbReference type="InterPro" id="IPR022412">
    <property type="entry name" value="Quinolinate_PRibosylTrfase_N"/>
</dbReference>
<organism evidence="26 27">
    <name type="scientific">Lachnellula arida</name>
    <dbReference type="NCBI Taxonomy" id="1316785"/>
    <lineage>
        <taxon>Eukaryota</taxon>
        <taxon>Fungi</taxon>
        <taxon>Dikarya</taxon>
        <taxon>Ascomycota</taxon>
        <taxon>Pezizomycotina</taxon>
        <taxon>Leotiomycetes</taxon>
        <taxon>Helotiales</taxon>
        <taxon>Lachnaceae</taxon>
        <taxon>Lachnellula</taxon>
    </lineage>
</organism>
<keyword evidence="14" id="KW-0808">Transferase</keyword>
<evidence type="ECO:0000256" key="18">
    <source>
        <dbReference type="ARBA" id="ARBA00022842"/>
    </source>
</evidence>
<dbReference type="PROSITE" id="PS01012">
    <property type="entry name" value="FOLYLPOLYGLU_SYNT_2"/>
    <property type="match status" value="1"/>
</dbReference>
<dbReference type="InterPro" id="IPR002638">
    <property type="entry name" value="Quinolinate_PRibosylTrfase_C"/>
</dbReference>
<keyword evidence="10" id="KW-0554">One-carbon metabolism</keyword>
<dbReference type="Gene3D" id="3.90.1170.20">
    <property type="entry name" value="Quinolinate phosphoribosyl transferase, N-terminal domain"/>
    <property type="match status" value="1"/>
</dbReference>
<evidence type="ECO:0000256" key="20">
    <source>
        <dbReference type="ARBA" id="ARBA00030876"/>
    </source>
</evidence>
<dbReference type="InterPro" id="IPR037128">
    <property type="entry name" value="Quinolinate_PRibosylTase_N_sf"/>
</dbReference>
<comment type="catalytic activity">
    <reaction evidence="22">
        <text>nicotinate beta-D-ribonucleotide + CO2 + diphosphate = quinolinate + 5-phospho-alpha-D-ribose 1-diphosphate + 2 H(+)</text>
        <dbReference type="Rhea" id="RHEA:12733"/>
        <dbReference type="ChEBI" id="CHEBI:15378"/>
        <dbReference type="ChEBI" id="CHEBI:16526"/>
        <dbReference type="ChEBI" id="CHEBI:29959"/>
        <dbReference type="ChEBI" id="CHEBI:33019"/>
        <dbReference type="ChEBI" id="CHEBI:57502"/>
        <dbReference type="ChEBI" id="CHEBI:58017"/>
        <dbReference type="EC" id="2.4.2.19"/>
    </reaction>
</comment>
<keyword evidence="27" id="KW-1185">Reference proteome</keyword>
<dbReference type="Pfam" id="PF02749">
    <property type="entry name" value="QRPTase_N"/>
    <property type="match status" value="1"/>
</dbReference>
<dbReference type="SUPFAM" id="SSF54675">
    <property type="entry name" value="Nicotinate/Quinolinate PRTase N-terminal domain-like"/>
    <property type="match status" value="1"/>
</dbReference>
<evidence type="ECO:0000256" key="3">
    <source>
        <dbReference type="ARBA" id="ARBA00005150"/>
    </source>
</evidence>
<evidence type="ECO:0000256" key="11">
    <source>
        <dbReference type="ARBA" id="ARBA00022598"/>
    </source>
</evidence>
<evidence type="ECO:0000256" key="1">
    <source>
        <dbReference type="ARBA" id="ARBA00003237"/>
    </source>
</evidence>
<dbReference type="FunFam" id="3.20.20.70:FF:000090">
    <property type="entry name" value="Nicotinate-nucleotide pyrophosphorylase [carboxylating]"/>
    <property type="match status" value="1"/>
</dbReference>
<comment type="similarity">
    <text evidence="5">Belongs to the NadC/ModD family.</text>
</comment>
<keyword evidence="13" id="KW-0328">Glycosyltransferase</keyword>
<keyword evidence="15" id="KW-0479">Metal-binding</keyword>
<evidence type="ECO:0000256" key="2">
    <source>
        <dbReference type="ARBA" id="ARBA00004893"/>
    </source>
</evidence>
<keyword evidence="11" id="KW-0436">Ligase</keyword>
<feature type="domain" description="Quinolinate phosphoribosyl transferase N-terminal" evidence="25">
    <location>
        <begin position="39"/>
        <end position="117"/>
    </location>
</feature>
<dbReference type="SUPFAM" id="SSF53244">
    <property type="entry name" value="MurD-like peptide ligases, peptide-binding domain"/>
    <property type="match status" value="1"/>
</dbReference>
<comment type="similarity">
    <text evidence="4">Belongs to the folylpolyglutamate synthase family.</text>
</comment>
<dbReference type="Proteomes" id="UP000469559">
    <property type="component" value="Unassembled WGS sequence"/>
</dbReference>
<dbReference type="InterPro" id="IPR013785">
    <property type="entry name" value="Aldolase_TIM"/>
</dbReference>
<dbReference type="InterPro" id="IPR004393">
    <property type="entry name" value="NadC"/>
</dbReference>
<evidence type="ECO:0000256" key="6">
    <source>
        <dbReference type="ARBA" id="ARBA00011218"/>
    </source>
</evidence>
<evidence type="ECO:0000256" key="15">
    <source>
        <dbReference type="ARBA" id="ARBA00022723"/>
    </source>
</evidence>
<evidence type="ECO:0000256" key="12">
    <source>
        <dbReference type="ARBA" id="ARBA00022642"/>
    </source>
</evidence>
<evidence type="ECO:0000256" key="16">
    <source>
        <dbReference type="ARBA" id="ARBA00022741"/>
    </source>
</evidence>
<dbReference type="GO" id="GO:0005829">
    <property type="term" value="C:cytosol"/>
    <property type="evidence" value="ECO:0007669"/>
    <property type="project" value="TreeGrafter"/>
</dbReference>
<dbReference type="GO" id="GO:0005739">
    <property type="term" value="C:mitochondrion"/>
    <property type="evidence" value="ECO:0007669"/>
    <property type="project" value="TreeGrafter"/>
</dbReference>
<evidence type="ECO:0000256" key="5">
    <source>
        <dbReference type="ARBA" id="ARBA00009400"/>
    </source>
</evidence>
<comment type="function">
    <text evidence="1">Involved in the catabolism of quinolinic acid (QA).</text>
</comment>
<dbReference type="SUPFAM" id="SSF53623">
    <property type="entry name" value="MurD-like peptide ligases, catalytic domain"/>
    <property type="match status" value="1"/>
</dbReference>
<evidence type="ECO:0000256" key="7">
    <source>
        <dbReference type="ARBA" id="ARBA00011944"/>
    </source>
</evidence>
<dbReference type="EC" id="2.4.2.19" evidence="7"/>
<dbReference type="GO" id="GO:0006730">
    <property type="term" value="P:one-carbon metabolic process"/>
    <property type="evidence" value="ECO:0007669"/>
    <property type="project" value="UniProtKB-KW"/>
</dbReference>
<dbReference type="AlphaFoldDB" id="A0A8T9B7L0"/>
<dbReference type="PANTHER" id="PTHR11136:SF5">
    <property type="entry name" value="FOLYLPOLYGLUTAMATE SYNTHASE, MITOCHONDRIAL"/>
    <property type="match status" value="1"/>
</dbReference>
<sequence>MALQHGNPADLLPVHWKSQITAWFAEDTPSFDYGGFVVGDSERTATLFGKSKAILAGVPFFDEIFAQAGCTVKWHVKEGAEVDPGSKGKIAVATVTGPVRKLLLGERVALNTLSRCSAVATKSRNMDELVRKAGYKGILAGTRKTTPGFRLVEKYGMIVGGVDGHRHDLSSMIMLKDNHIWARGSITEAVKAAKSAGGFALKVEVEVDSEEGADEAIAAGADIIMLDNFDGDGLKVAARSIRGRWAGKREFLLECSGGLTSENVGTYINNDIDIISTSSIHQGNVPKASMTTPLFLSLCVRRAIAVPLSLSLSLSLAVRPLSVSCAARRTMENSIRPHPTRRTYDDALADLQTLQSNRAIRTAIADAPQDTDPNRRAIPEMLEWARKAGYEAAELGNQGQRYIHVAGTKGKGSMCVMVENILLQYRRAEEAGELKDERVGKIGLYTSPHLVTVRERIRIDGVSISESLFTRYFYELWDRFETTASNNTNSDTGEARPGYFRYLTLLAIHVFIQEGVKTAILECGIGGEYDSTNILPANAVAASVITRLGIDHTTMLGDTIEEIAWHKGGIMKEGVPVFTMDQPSEAIRVLEQRAAETGVELNVVHRLPILETGGFSLGLLGDFQYDNASLATAVAASYLRGIGATEGIPLHQELRDFATGLPQQFKHGLETVNWPGRCEIRKDGNIEWFLDGAHTIESIEAVGHWFRLEMDQAHFEERPPTATMLIFNQAERDGQELLRKLLLTMRAFEPLIHRKNKNQVLSQKTSDMGQAERLRQMKLIKYLQLFRYAAFCTNEPFTATNLGKHVDLELQEGMAMAYQRLDGNALHMVYGSVEEAVRLAMRVSEGDERVLVLVTGSLHLVGGLLQVLERGKEFLLEQPGDEEEGSG</sequence>
<dbReference type="OrthoDB" id="5212574at2759"/>
<dbReference type="Gene3D" id="3.90.190.20">
    <property type="entry name" value="Mur ligase, C-terminal domain"/>
    <property type="match status" value="1"/>
</dbReference>
<dbReference type="EC" id="6.3.2.17" evidence="8"/>
<evidence type="ECO:0000256" key="21">
    <source>
        <dbReference type="ARBA" id="ARBA00033102"/>
    </source>
</evidence>
<dbReference type="EMBL" id="QGMF01000430">
    <property type="protein sequence ID" value="TVY15948.1"/>
    <property type="molecule type" value="Genomic_DNA"/>
</dbReference>
<evidence type="ECO:0000313" key="27">
    <source>
        <dbReference type="Proteomes" id="UP000469559"/>
    </source>
</evidence>
<evidence type="ECO:0000256" key="14">
    <source>
        <dbReference type="ARBA" id="ARBA00022679"/>
    </source>
</evidence>